<dbReference type="Proteomes" id="UP001055439">
    <property type="component" value="Chromosome 7"/>
</dbReference>
<gene>
    <name evidence="2" type="ORF">MUK42_10694</name>
</gene>
<organism evidence="2 3">
    <name type="scientific">Musa troglodytarum</name>
    <name type="common">fe'i banana</name>
    <dbReference type="NCBI Taxonomy" id="320322"/>
    <lineage>
        <taxon>Eukaryota</taxon>
        <taxon>Viridiplantae</taxon>
        <taxon>Streptophyta</taxon>
        <taxon>Embryophyta</taxon>
        <taxon>Tracheophyta</taxon>
        <taxon>Spermatophyta</taxon>
        <taxon>Magnoliopsida</taxon>
        <taxon>Liliopsida</taxon>
        <taxon>Zingiberales</taxon>
        <taxon>Musaceae</taxon>
        <taxon>Musa</taxon>
    </lineage>
</organism>
<proteinExistence type="predicted"/>
<feature type="region of interest" description="Disordered" evidence="1">
    <location>
        <begin position="22"/>
        <end position="47"/>
    </location>
</feature>
<protein>
    <submittedName>
        <fullName evidence="2">Uncharacterized protein</fullName>
    </submittedName>
</protein>
<accession>A0A9E7GP90</accession>
<evidence type="ECO:0000313" key="2">
    <source>
        <dbReference type="EMBL" id="URE19229.1"/>
    </source>
</evidence>
<feature type="compositionally biased region" description="Basic and acidic residues" evidence="1">
    <location>
        <begin position="34"/>
        <end position="47"/>
    </location>
</feature>
<reference evidence="2" key="1">
    <citation type="submission" date="2022-05" db="EMBL/GenBank/DDBJ databases">
        <title>The Musa troglodytarum L. genome provides insights into the mechanism of non-climacteric behaviour and enrichment of carotenoids.</title>
        <authorList>
            <person name="Wang J."/>
        </authorList>
    </citation>
    <scope>NUCLEOTIDE SEQUENCE</scope>
    <source>
        <tissue evidence="2">Leaf</tissue>
    </source>
</reference>
<evidence type="ECO:0000313" key="3">
    <source>
        <dbReference type="Proteomes" id="UP001055439"/>
    </source>
</evidence>
<evidence type="ECO:0000256" key="1">
    <source>
        <dbReference type="SAM" id="MobiDB-lite"/>
    </source>
</evidence>
<sequence length="159" mass="18026">MWLTRSQITWLRSISNYNAASKQATHRRATPRHTASDFDWGRASHDKRSNKPDAIHLLLSASEEQISSNIGLELKALLCTYLLLLLLLRSFAISMGCHHKQVNRTAGERERAMCNIVLERKSRCWLLCEIGTFLMVGTRMNTVLGNPSETNIDVMVNAE</sequence>
<name>A0A9E7GP90_9LILI</name>
<dbReference type="AlphaFoldDB" id="A0A9E7GP90"/>
<keyword evidence="3" id="KW-1185">Reference proteome</keyword>
<dbReference type="EMBL" id="CP097509">
    <property type="protein sequence ID" value="URE19229.1"/>
    <property type="molecule type" value="Genomic_DNA"/>
</dbReference>